<reference evidence="1 2" key="1">
    <citation type="submission" date="2014-02" db="EMBL/GenBank/DDBJ databases">
        <title>Transposable element dynamics among asymbiotic and ectomycorrhizal Amanita fungi.</title>
        <authorList>
            <consortium name="DOE Joint Genome Institute"/>
            <person name="Hess J."/>
            <person name="Skrede I."/>
            <person name="Wolfe B."/>
            <person name="LaButti K."/>
            <person name="Ohm R.A."/>
            <person name="Grigoriev I.V."/>
            <person name="Pringle A."/>
        </authorList>
    </citation>
    <scope>NUCLEOTIDE SEQUENCE [LARGE SCALE GENOMIC DNA]</scope>
    <source>
        <strain evidence="1 2">SKay4041</strain>
    </source>
</reference>
<dbReference type="STRING" id="703135.A0A2A9NKQ7"/>
<dbReference type="PANTHER" id="PTHR14187:SF5">
    <property type="entry name" value="HEAT SHOCK 70 KDA PROTEIN 12A"/>
    <property type="match status" value="1"/>
</dbReference>
<dbReference type="EMBL" id="KZ302046">
    <property type="protein sequence ID" value="PFH48901.1"/>
    <property type="molecule type" value="Genomic_DNA"/>
</dbReference>
<protein>
    <submittedName>
        <fullName evidence="1">Uncharacterized protein</fullName>
    </submittedName>
</protein>
<dbReference type="SUPFAM" id="SSF53067">
    <property type="entry name" value="Actin-like ATPase domain"/>
    <property type="match status" value="2"/>
</dbReference>
<dbReference type="InterPro" id="IPR043129">
    <property type="entry name" value="ATPase_NBD"/>
</dbReference>
<dbReference type="Proteomes" id="UP000242287">
    <property type="component" value="Unassembled WGS sequence"/>
</dbReference>
<dbReference type="Gene3D" id="3.30.420.40">
    <property type="match status" value="1"/>
</dbReference>
<dbReference type="OrthoDB" id="2963168at2759"/>
<evidence type="ECO:0000313" key="1">
    <source>
        <dbReference type="EMBL" id="PFH48901.1"/>
    </source>
</evidence>
<dbReference type="CDD" id="cd10170">
    <property type="entry name" value="ASKHA_NBD_HSP70"/>
    <property type="match status" value="1"/>
</dbReference>
<gene>
    <name evidence="1" type="ORF">AMATHDRAFT_5372</name>
</gene>
<dbReference type="PANTHER" id="PTHR14187">
    <property type="entry name" value="ALPHA KINASE/ELONGATION FACTOR 2 KINASE"/>
    <property type="match status" value="1"/>
</dbReference>
<sequence length="288" mass="31941">MASDDSNQALPQREPYNGLHRRLIIAFDIGTTFSGVSYTILDHGQRPQRKLPALPTNKTATQVFSDLLEYLYQSTQEYIQERHGTSFWSTLIGNIDFIVGHPNGWEGEQQAVMRNAVLAAGLVHIFISASEALCKAMSHHGIMVIDCGGGTIDISTYTRVSNSSLKENGPPPQCLLQGSVLVTQRAQEHLSQTVKGSDYGNPTDIKNMTDYFDRVTKLAYTGSHKTHFVKFGKGSDKDDRYGIIRGSIKMSGTEIEAFFEPSIREIVRVVSEQTRCMNVNISVGDYLS</sequence>
<name>A0A2A9NKQ7_9AGAR</name>
<keyword evidence="2" id="KW-1185">Reference proteome</keyword>
<organism evidence="1 2">
    <name type="scientific">Amanita thiersii Skay4041</name>
    <dbReference type="NCBI Taxonomy" id="703135"/>
    <lineage>
        <taxon>Eukaryota</taxon>
        <taxon>Fungi</taxon>
        <taxon>Dikarya</taxon>
        <taxon>Basidiomycota</taxon>
        <taxon>Agaricomycotina</taxon>
        <taxon>Agaricomycetes</taxon>
        <taxon>Agaricomycetidae</taxon>
        <taxon>Agaricales</taxon>
        <taxon>Pluteineae</taxon>
        <taxon>Amanitaceae</taxon>
        <taxon>Amanita</taxon>
    </lineage>
</organism>
<evidence type="ECO:0000313" key="2">
    <source>
        <dbReference type="Proteomes" id="UP000242287"/>
    </source>
</evidence>
<dbReference type="AlphaFoldDB" id="A0A2A9NKQ7"/>
<proteinExistence type="predicted"/>
<accession>A0A2A9NKQ7</accession>